<feature type="domain" description="DRBM" evidence="9">
    <location>
        <begin position="143"/>
        <end position="219"/>
    </location>
</feature>
<comment type="similarity">
    <text evidence="6">Belongs to the DExH box helicase family.</text>
</comment>
<dbReference type="PANTHER" id="PTHR18934:SF203">
    <property type="entry name" value="ATP-DEPENDENT RNA HELICASE A"/>
    <property type="match status" value="1"/>
</dbReference>
<feature type="compositionally biased region" description="Acidic residues" evidence="8">
    <location>
        <begin position="1232"/>
        <end position="1243"/>
    </location>
</feature>
<organism evidence="12 13">
    <name type="scientific">Asterophora parasitica</name>
    <dbReference type="NCBI Taxonomy" id="117018"/>
    <lineage>
        <taxon>Eukaryota</taxon>
        <taxon>Fungi</taxon>
        <taxon>Dikarya</taxon>
        <taxon>Basidiomycota</taxon>
        <taxon>Agaricomycotina</taxon>
        <taxon>Agaricomycetes</taxon>
        <taxon>Agaricomycetidae</taxon>
        <taxon>Agaricales</taxon>
        <taxon>Tricholomatineae</taxon>
        <taxon>Lyophyllaceae</taxon>
        <taxon>Asterophora</taxon>
    </lineage>
</organism>
<keyword evidence="1" id="KW-0547">Nucleotide-binding</keyword>
<dbReference type="FunFam" id="1.20.120.1080:FF:000002">
    <property type="entry name" value="Putative ATP-dependent RNA helicase DHX36"/>
    <property type="match status" value="1"/>
</dbReference>
<dbReference type="SMART" id="SM00490">
    <property type="entry name" value="HELICc"/>
    <property type="match status" value="1"/>
</dbReference>
<evidence type="ECO:0000256" key="1">
    <source>
        <dbReference type="ARBA" id="ARBA00022741"/>
    </source>
</evidence>
<dbReference type="GO" id="GO:0016787">
    <property type="term" value="F:hydrolase activity"/>
    <property type="evidence" value="ECO:0007669"/>
    <property type="project" value="UniProtKB-KW"/>
</dbReference>
<feature type="region of interest" description="Disordered" evidence="8">
    <location>
        <begin position="1"/>
        <end position="66"/>
    </location>
</feature>
<evidence type="ECO:0000259" key="9">
    <source>
        <dbReference type="PROSITE" id="PS50137"/>
    </source>
</evidence>
<dbReference type="InterPro" id="IPR011545">
    <property type="entry name" value="DEAD/DEAH_box_helicase_dom"/>
</dbReference>
<dbReference type="PROSITE" id="PS50137">
    <property type="entry name" value="DS_RBD"/>
    <property type="match status" value="1"/>
</dbReference>
<keyword evidence="13" id="KW-1185">Reference proteome</keyword>
<comment type="caution">
    <text evidence="12">The sequence shown here is derived from an EMBL/GenBank/DDBJ whole genome shotgun (WGS) entry which is preliminary data.</text>
</comment>
<dbReference type="InterPro" id="IPR014001">
    <property type="entry name" value="Helicase_ATP-bd"/>
</dbReference>
<dbReference type="SUPFAM" id="SSF52540">
    <property type="entry name" value="P-loop containing nucleoside triphosphate hydrolases"/>
    <property type="match status" value="1"/>
</dbReference>
<evidence type="ECO:0000256" key="5">
    <source>
        <dbReference type="ARBA" id="ARBA00022884"/>
    </source>
</evidence>
<keyword evidence="4" id="KW-0067">ATP-binding</keyword>
<evidence type="ECO:0000256" key="2">
    <source>
        <dbReference type="ARBA" id="ARBA00022801"/>
    </source>
</evidence>
<protein>
    <recommendedName>
        <fullName evidence="14">P-loop containing nucleoside triphosphate hydrolase protein</fullName>
    </recommendedName>
</protein>
<dbReference type="PROSITE" id="PS51194">
    <property type="entry name" value="HELICASE_CTER"/>
    <property type="match status" value="1"/>
</dbReference>
<reference evidence="12" key="1">
    <citation type="submission" date="2020-07" db="EMBL/GenBank/DDBJ databases">
        <authorList>
            <person name="Nieuwenhuis M."/>
            <person name="Van De Peppel L.J.J."/>
        </authorList>
    </citation>
    <scope>NUCLEOTIDE SEQUENCE</scope>
    <source>
        <strain evidence="12">AP01</strain>
        <tissue evidence="12">Mycelium</tissue>
    </source>
</reference>
<keyword evidence="2" id="KW-0378">Hydrolase</keyword>
<evidence type="ECO:0000259" key="10">
    <source>
        <dbReference type="PROSITE" id="PS51192"/>
    </source>
</evidence>
<dbReference type="SMART" id="SM00487">
    <property type="entry name" value="DEXDc"/>
    <property type="match status" value="1"/>
</dbReference>
<dbReference type="SMART" id="SM00847">
    <property type="entry name" value="HA2"/>
    <property type="match status" value="1"/>
</dbReference>
<feature type="domain" description="Helicase C-terminal" evidence="11">
    <location>
        <begin position="702"/>
        <end position="877"/>
    </location>
</feature>
<dbReference type="Pfam" id="PF00035">
    <property type="entry name" value="dsrm"/>
    <property type="match status" value="1"/>
</dbReference>
<evidence type="ECO:0000313" key="13">
    <source>
        <dbReference type="Proteomes" id="UP000775547"/>
    </source>
</evidence>
<dbReference type="OrthoDB" id="28053at2759"/>
<dbReference type="Gene3D" id="3.40.50.300">
    <property type="entry name" value="P-loop containing nucleotide triphosphate hydrolases"/>
    <property type="match status" value="2"/>
</dbReference>
<sequence length="1329" mass="147029">MQFDPTKSAPTSSSISAPLKRPFAQQAAAQLKSYSPKVPRLDTHDASESFSHSRHAKSSKSNVVAPPFDMPLPSSFSGSKGFVLGQRAHPAAHGTSSRPPKKPRSGFKGSSHRHLEGPLHDEVYINRIHNTSPIPLKPMHESTPKSSLGNFAMLVTEQVPTYKSNEGFVVDEASGRASQVWRTTATVHLDSPLIGIGDHSNKKESERLAALSAVSQLHTLGLLDNPGKLRPKKVDPTETQLSDGTVVGYERARSFMDYYCRRYGFGKPEITFEEIRKGGNGWEAIMTVGGRRIGLGSASNKKAAQVACYLDVTQYLESCDAELWKAFTEAAKSGADLGLAPKVFFQMSDRLDDELRDLCADIKKSKLYRNRPATVPVKSPSETPTIAAPRFPSRRNNPQFKAEKSKQLLARHQNYLINPALEKMRNTRMSLPVYTRAEDVVSHIHNNEVTICMAATGSGKTTQIPQLILDSYIERGEGARCNVVCTQPRRLAAISVADRVAKERGEKVGQSVGYQVRFEAKLPEEHGCITFCTTGIFLKRLQTALSESTHPGSRSLDDVTHIIVDEVHERDVDTDLLLVVLKRLMADRTARNKPLKIILMSATIDPTLFQNYFPDANNKPADVIEVPGRSFPVTKYFLDDFVPKLVQGPARWILEQDSVTKYLNQELGPTAAAALGVHPNRNASADKSDEGLELPYPLIAATISHVLQSSDDGHVLVFLPGWDDILGVQRALETPKGPLGLQFTDSSKFSIHLLHSTIPLADQQVIFEPPPQGVRRIILATNIAETSITIPDVVYVVDAAKVKEQRYDPERHMSSLVSAWVGSSNLNQRAGRAGRHRPGEYFGILGRSHAETLHPYQTVEMKRVDLSNVVMHVKALNFPGMAVEDVLAATIEAPLPERVAAAMKDLQMVGAIDADKNLTSLGRVLLQLPVEAQMGRLVLYGSFFRCLDQALTLAAILTNREPFMSPMHLKAEAAARKNSWTPQEFRSDALGTLQAFNAWWAMQSKGEYVSANRFCVENFLAKPTLLMIQKIKGHLLQSLYHAGVIDVSAGGLVDGANTYTVPPELNANGDSLPLLAALISIASQPKFAIRVGEKTYRTSQDKVTFIHPSSVNHRKRELHDQDTGEKQLFAFAEKRQNISTGNNNAQTFLVTTSRLDPMTYMLFGAYKLQVTDRGLECDNWLPIVGNLDALDDIQHLKTLMEACMLRVFEGITMGRRHQHRRGAAQLIMAREEEPESGDEDEDRDYSLSRDEVKELDLMTRDVVRILNRYSDERMASQSRQNSRPATPMGSPSTQSMRLPGTLSGYTTPTSFGSSAFNSRPGTPSRLRRF</sequence>
<feature type="region of interest" description="Disordered" evidence="8">
    <location>
        <begin position="373"/>
        <end position="398"/>
    </location>
</feature>
<dbReference type="PROSITE" id="PS51192">
    <property type="entry name" value="HELICASE_ATP_BIND_1"/>
    <property type="match status" value="1"/>
</dbReference>
<evidence type="ECO:0008006" key="14">
    <source>
        <dbReference type="Google" id="ProtNLM"/>
    </source>
</evidence>
<accession>A0A9P7GDF2</accession>
<dbReference type="Pfam" id="PF00270">
    <property type="entry name" value="DEAD"/>
    <property type="match status" value="1"/>
</dbReference>
<evidence type="ECO:0000256" key="3">
    <source>
        <dbReference type="ARBA" id="ARBA00022806"/>
    </source>
</evidence>
<dbReference type="SUPFAM" id="SSF54768">
    <property type="entry name" value="dsRNA-binding domain-like"/>
    <property type="match status" value="1"/>
</dbReference>
<feature type="region of interest" description="Disordered" evidence="8">
    <location>
        <begin position="1227"/>
        <end position="1247"/>
    </location>
</feature>
<feature type="compositionally biased region" description="Polar residues" evidence="8">
    <location>
        <begin position="1275"/>
        <end position="1296"/>
    </location>
</feature>
<dbReference type="Pfam" id="PF21010">
    <property type="entry name" value="HA2_C"/>
    <property type="match status" value="1"/>
</dbReference>
<dbReference type="EMBL" id="JABCKV010000005">
    <property type="protein sequence ID" value="KAG5647993.1"/>
    <property type="molecule type" value="Genomic_DNA"/>
</dbReference>
<dbReference type="InterPro" id="IPR014720">
    <property type="entry name" value="dsRBD_dom"/>
</dbReference>
<dbReference type="CDD" id="cd17917">
    <property type="entry name" value="DEXHc_RHA-like"/>
    <property type="match status" value="1"/>
</dbReference>
<dbReference type="Gene3D" id="3.30.160.20">
    <property type="match status" value="1"/>
</dbReference>
<dbReference type="Gene3D" id="1.20.120.1080">
    <property type="match status" value="1"/>
</dbReference>
<dbReference type="GO" id="GO:0005524">
    <property type="term" value="F:ATP binding"/>
    <property type="evidence" value="ECO:0007669"/>
    <property type="project" value="UniProtKB-KW"/>
</dbReference>
<dbReference type="InterPro" id="IPR007502">
    <property type="entry name" value="Helicase-assoc_dom"/>
</dbReference>
<dbReference type="Proteomes" id="UP000775547">
    <property type="component" value="Unassembled WGS sequence"/>
</dbReference>
<dbReference type="Pfam" id="PF00271">
    <property type="entry name" value="Helicase_C"/>
    <property type="match status" value="1"/>
</dbReference>
<keyword evidence="5 7" id="KW-0694">RNA-binding</keyword>
<keyword evidence="3" id="KW-0347">Helicase</keyword>
<feature type="region of interest" description="Disordered" evidence="8">
    <location>
        <begin position="1271"/>
        <end position="1329"/>
    </location>
</feature>
<reference evidence="12" key="2">
    <citation type="submission" date="2021-10" db="EMBL/GenBank/DDBJ databases">
        <title>Phylogenomics reveals ancestral predisposition of the termite-cultivated fungus Termitomyces towards a domesticated lifestyle.</title>
        <authorList>
            <person name="Auxier B."/>
            <person name="Grum-Grzhimaylo A."/>
            <person name="Cardenas M.E."/>
            <person name="Lodge J.D."/>
            <person name="Laessoe T."/>
            <person name="Pedersen O."/>
            <person name="Smith M.E."/>
            <person name="Kuyper T.W."/>
            <person name="Franco-Molano E.A."/>
            <person name="Baroni T.J."/>
            <person name="Aanen D.K."/>
        </authorList>
    </citation>
    <scope>NUCLEOTIDE SEQUENCE</scope>
    <source>
        <strain evidence="12">AP01</strain>
        <tissue evidence="12">Mycelium</tissue>
    </source>
</reference>
<feature type="domain" description="Helicase ATP-binding" evidence="10">
    <location>
        <begin position="441"/>
        <end position="622"/>
    </location>
</feature>
<dbReference type="InterPro" id="IPR027417">
    <property type="entry name" value="P-loop_NTPase"/>
</dbReference>
<name>A0A9P7GDF2_9AGAR</name>
<evidence type="ECO:0000256" key="4">
    <source>
        <dbReference type="ARBA" id="ARBA00022840"/>
    </source>
</evidence>
<evidence type="ECO:0000259" key="11">
    <source>
        <dbReference type="PROSITE" id="PS51194"/>
    </source>
</evidence>
<dbReference type="GO" id="GO:0003723">
    <property type="term" value="F:RNA binding"/>
    <property type="evidence" value="ECO:0007669"/>
    <property type="project" value="UniProtKB-UniRule"/>
</dbReference>
<evidence type="ECO:0000313" key="12">
    <source>
        <dbReference type="EMBL" id="KAG5647993.1"/>
    </source>
</evidence>
<dbReference type="InterPro" id="IPR048333">
    <property type="entry name" value="HA2_WH"/>
</dbReference>
<feature type="compositionally biased region" description="Polar residues" evidence="8">
    <location>
        <begin position="1303"/>
        <end position="1321"/>
    </location>
</feature>
<dbReference type="Pfam" id="PF04408">
    <property type="entry name" value="WHD_HA2"/>
    <property type="match status" value="1"/>
</dbReference>
<gene>
    <name evidence="12" type="ORF">DXG03_007027</name>
</gene>
<feature type="region of interest" description="Disordered" evidence="8">
    <location>
        <begin position="87"/>
        <end position="121"/>
    </location>
</feature>
<dbReference type="GO" id="GO:0004386">
    <property type="term" value="F:helicase activity"/>
    <property type="evidence" value="ECO:0007669"/>
    <property type="project" value="UniProtKB-KW"/>
</dbReference>
<dbReference type="PANTHER" id="PTHR18934">
    <property type="entry name" value="ATP-DEPENDENT RNA HELICASE"/>
    <property type="match status" value="1"/>
</dbReference>
<proteinExistence type="inferred from homology"/>
<evidence type="ECO:0000256" key="7">
    <source>
        <dbReference type="PROSITE-ProRule" id="PRU00266"/>
    </source>
</evidence>
<evidence type="ECO:0000256" key="8">
    <source>
        <dbReference type="SAM" id="MobiDB-lite"/>
    </source>
</evidence>
<dbReference type="CDD" id="cd18791">
    <property type="entry name" value="SF2_C_RHA"/>
    <property type="match status" value="1"/>
</dbReference>
<dbReference type="FunFam" id="3.40.50.300:FF:000526">
    <property type="entry name" value="DExH-box ATP-dependent RNA helicase DExH3"/>
    <property type="match status" value="1"/>
</dbReference>
<dbReference type="InterPro" id="IPR001650">
    <property type="entry name" value="Helicase_C-like"/>
</dbReference>
<evidence type="ECO:0000256" key="6">
    <source>
        <dbReference type="ARBA" id="ARBA00060772"/>
    </source>
</evidence>